<dbReference type="Pfam" id="PF08240">
    <property type="entry name" value="ADH_N"/>
    <property type="match status" value="1"/>
</dbReference>
<dbReference type="SUPFAM" id="SSF51735">
    <property type="entry name" value="NAD(P)-binding Rossmann-fold domains"/>
    <property type="match status" value="1"/>
</dbReference>
<proteinExistence type="predicted"/>
<dbReference type="AlphaFoldDB" id="A0A1I6KHV8"/>
<dbReference type="Pfam" id="PF00107">
    <property type="entry name" value="ADH_zinc_N"/>
    <property type="match status" value="1"/>
</dbReference>
<gene>
    <name evidence="2" type="ORF">SAMN05192580_1759</name>
</gene>
<accession>A0A1I6KHV8</accession>
<dbReference type="Gene3D" id="3.90.180.10">
    <property type="entry name" value="Medium-chain alcohol dehydrogenases, catalytic domain"/>
    <property type="match status" value="1"/>
</dbReference>
<evidence type="ECO:0000313" key="2">
    <source>
        <dbReference type="EMBL" id="SFR90819.1"/>
    </source>
</evidence>
<dbReference type="EMBL" id="FOZG01000001">
    <property type="protein sequence ID" value="SFR90819.1"/>
    <property type="molecule type" value="Genomic_DNA"/>
</dbReference>
<dbReference type="InterPro" id="IPR013154">
    <property type="entry name" value="ADH-like_N"/>
</dbReference>
<dbReference type="SUPFAM" id="SSF50129">
    <property type="entry name" value="GroES-like"/>
    <property type="match status" value="1"/>
</dbReference>
<reference evidence="2 3" key="1">
    <citation type="submission" date="2016-10" db="EMBL/GenBank/DDBJ databases">
        <authorList>
            <person name="de Groot N.N."/>
        </authorList>
    </citation>
    <scope>NUCLEOTIDE SEQUENCE [LARGE SCALE GENOMIC DNA]</scope>
    <source>
        <strain evidence="2 3">S5-249</strain>
    </source>
</reference>
<dbReference type="PANTHER" id="PTHR43677">
    <property type="entry name" value="SHORT-CHAIN DEHYDROGENASE/REDUCTASE"/>
    <property type="match status" value="1"/>
</dbReference>
<dbReference type="STRING" id="1166337.SAMN05192580_1759"/>
<name>A0A1I6KHV8_9SPHN</name>
<protein>
    <submittedName>
        <fullName evidence="2">NADPH2:quinone reductase</fullName>
    </submittedName>
</protein>
<dbReference type="RefSeq" id="WP_093313334.1">
    <property type="nucleotide sequence ID" value="NZ_FOZG01000001.1"/>
</dbReference>
<dbReference type="InterPro" id="IPR036291">
    <property type="entry name" value="NAD(P)-bd_dom_sf"/>
</dbReference>
<organism evidence="2 3">
    <name type="scientific">Sphingomonas jatrophae</name>
    <dbReference type="NCBI Taxonomy" id="1166337"/>
    <lineage>
        <taxon>Bacteria</taxon>
        <taxon>Pseudomonadati</taxon>
        <taxon>Pseudomonadota</taxon>
        <taxon>Alphaproteobacteria</taxon>
        <taxon>Sphingomonadales</taxon>
        <taxon>Sphingomonadaceae</taxon>
        <taxon>Sphingomonas</taxon>
    </lineage>
</organism>
<dbReference type="GO" id="GO:0016491">
    <property type="term" value="F:oxidoreductase activity"/>
    <property type="evidence" value="ECO:0007669"/>
    <property type="project" value="InterPro"/>
</dbReference>
<dbReference type="PANTHER" id="PTHR43677:SF4">
    <property type="entry name" value="QUINONE OXIDOREDUCTASE-LIKE PROTEIN 2"/>
    <property type="match status" value="1"/>
</dbReference>
<dbReference type="OrthoDB" id="4190732at2"/>
<keyword evidence="3" id="KW-1185">Reference proteome</keyword>
<dbReference type="InterPro" id="IPR013149">
    <property type="entry name" value="ADH-like_C"/>
</dbReference>
<dbReference type="InterPro" id="IPR051397">
    <property type="entry name" value="Zn-ADH-like_protein"/>
</dbReference>
<dbReference type="InterPro" id="IPR011032">
    <property type="entry name" value="GroES-like_sf"/>
</dbReference>
<evidence type="ECO:0000259" key="1">
    <source>
        <dbReference type="SMART" id="SM00829"/>
    </source>
</evidence>
<dbReference type="Gene3D" id="3.40.50.720">
    <property type="entry name" value="NAD(P)-binding Rossmann-like Domain"/>
    <property type="match status" value="1"/>
</dbReference>
<feature type="domain" description="Enoyl reductase (ER)" evidence="1">
    <location>
        <begin position="10"/>
        <end position="322"/>
    </location>
</feature>
<dbReference type="Proteomes" id="UP000198824">
    <property type="component" value="Unassembled WGS sequence"/>
</dbReference>
<sequence length="326" mass="33479">MKAAWCKAFAPVADLTVEEVAAPVAGAGEVLIDVHAAGVNFPDGLMVQGKYQTKPPLPFAPGSELAGVVAAVGEGVTGLAVGDRVAAFSGVGSFAEQVVAPAPQVFRLPDAVDFTDAAGLLITYGTSWHALKDRAALRAGETLLVLGAAGGVGLAAVELGALIGARVIAAASTDAKLALARERGAAETIRYSDEDLRERIKALTGGRGVDVVYDPVGGATSIAAIKAMAWGGRHLVVGFAGGDIPQIPANLLLLKSASSVGVLWGNSLRADPVHHAGNIAELLDHLAAGRIRPVIDRVLPLDRTVEALEHVMERRAQGKVILSVRD</sequence>
<dbReference type="InterPro" id="IPR020843">
    <property type="entry name" value="ER"/>
</dbReference>
<dbReference type="SMART" id="SM00829">
    <property type="entry name" value="PKS_ER"/>
    <property type="match status" value="1"/>
</dbReference>
<dbReference type="CDD" id="cd08241">
    <property type="entry name" value="QOR1"/>
    <property type="match status" value="1"/>
</dbReference>
<evidence type="ECO:0000313" key="3">
    <source>
        <dbReference type="Proteomes" id="UP000198824"/>
    </source>
</evidence>